<accession>A0ABM0N0G4</accession>
<dbReference type="Proteomes" id="UP000694865">
    <property type="component" value="Unplaced"/>
</dbReference>
<dbReference type="PANTHER" id="PTHR46302">
    <property type="entry name" value="DOUBLECORTIN DOMAIN-CONTAINING PROTEIN 1"/>
    <property type="match status" value="1"/>
</dbReference>
<proteinExistence type="predicted"/>
<keyword evidence="3" id="KW-1185">Reference proteome</keyword>
<evidence type="ECO:0000313" key="3">
    <source>
        <dbReference type="Proteomes" id="UP000694865"/>
    </source>
</evidence>
<feature type="compositionally biased region" description="Acidic residues" evidence="1">
    <location>
        <begin position="164"/>
        <end position="177"/>
    </location>
</feature>
<dbReference type="PANTHER" id="PTHR46302:SF3">
    <property type="entry name" value="DOUBLECORTIN DOMAIN-CONTAINING PROTEIN 1"/>
    <property type="match status" value="1"/>
</dbReference>
<evidence type="ECO:0000313" key="4">
    <source>
        <dbReference type="RefSeq" id="XP_006825755.1"/>
    </source>
</evidence>
<dbReference type="RefSeq" id="XP_006825755.1">
    <property type="nucleotide sequence ID" value="XM_006825692.1"/>
</dbReference>
<dbReference type="InterPro" id="IPR003533">
    <property type="entry name" value="Doublecortin_dom"/>
</dbReference>
<gene>
    <name evidence="4" type="primary">LOC102803796</name>
</gene>
<organism evidence="3 4">
    <name type="scientific">Saccoglossus kowalevskii</name>
    <name type="common">Acorn worm</name>
    <dbReference type="NCBI Taxonomy" id="10224"/>
    <lineage>
        <taxon>Eukaryota</taxon>
        <taxon>Metazoa</taxon>
        <taxon>Hemichordata</taxon>
        <taxon>Enteropneusta</taxon>
        <taxon>Harrimaniidae</taxon>
        <taxon>Saccoglossus</taxon>
    </lineage>
</organism>
<dbReference type="PROSITE" id="PS50309">
    <property type="entry name" value="DC"/>
    <property type="match status" value="1"/>
</dbReference>
<feature type="domain" description="Doublecortin" evidence="2">
    <location>
        <begin position="45"/>
        <end position="91"/>
    </location>
</feature>
<sequence>MMKDLNRTAMNGKRPLEKKKTNSDVDENTIETKESEKNLDLQKLEIQLFLDRCTSLLNLPFAARRIFDLEGNEQHTLHELQRDQLVYVSCGEIWTDPKLSKSEQQRRFLLANLTADVQQMTQYCTIRNPTNLVMEVDGPIQSGSRVIVNMCCMTKDERKAMEKESEEEPSQQDEPPEDPLGGLSETDQYSTHVSLASAHARAHVKSEERYENKKLPWERNSMNAGIDEVKDANDADGAQFTNPELYKKFQARPKSPSKRVSLQRFVYQDGFIAVESRPDLVLGSEDGELIECSEVVLCKKRIDDVNQRWVFSKSGLIHGKSNYDVVLGVACHITSTVMAVYQAHLKDSQSHYRSQIAKLGSANYKWTLITILVSLMPLLVRTLIKR</sequence>
<dbReference type="InterPro" id="IPR043188">
    <property type="entry name" value="DCDC1"/>
</dbReference>
<dbReference type="SUPFAM" id="SSF89837">
    <property type="entry name" value="Doublecortin (DC)"/>
    <property type="match status" value="1"/>
</dbReference>
<evidence type="ECO:0000259" key="2">
    <source>
        <dbReference type="PROSITE" id="PS50309"/>
    </source>
</evidence>
<reference evidence="4" key="1">
    <citation type="submission" date="2025-08" db="UniProtKB">
        <authorList>
            <consortium name="RefSeq"/>
        </authorList>
    </citation>
    <scope>IDENTIFICATION</scope>
    <source>
        <tissue evidence="4">Testes</tissue>
    </source>
</reference>
<dbReference type="GeneID" id="102803796"/>
<feature type="compositionally biased region" description="Basic and acidic residues" evidence="1">
    <location>
        <begin position="14"/>
        <end position="23"/>
    </location>
</feature>
<protein>
    <submittedName>
        <fullName evidence="4">Doublecortin domain-containing protein 5-like</fullName>
    </submittedName>
</protein>
<evidence type="ECO:0000256" key="1">
    <source>
        <dbReference type="SAM" id="MobiDB-lite"/>
    </source>
</evidence>
<dbReference type="InterPro" id="IPR036572">
    <property type="entry name" value="Doublecortin_dom_sf"/>
</dbReference>
<feature type="region of interest" description="Disordered" evidence="1">
    <location>
        <begin position="158"/>
        <end position="186"/>
    </location>
</feature>
<name>A0ABM0N0G4_SACKO</name>
<dbReference type="Gene3D" id="3.10.20.230">
    <property type="entry name" value="Doublecortin domain"/>
    <property type="match status" value="1"/>
</dbReference>
<feature type="region of interest" description="Disordered" evidence="1">
    <location>
        <begin position="1"/>
        <end position="31"/>
    </location>
</feature>